<dbReference type="PANTHER" id="PTHR33748:SF5">
    <property type="entry name" value="GROUND-LIKE DOMAIN-CONTAINING PROTEIN"/>
    <property type="match status" value="1"/>
</dbReference>
<name>A0A183CG36_GLOPA</name>
<evidence type="ECO:0000256" key="1">
    <source>
        <dbReference type="SAM" id="Phobius"/>
    </source>
</evidence>
<evidence type="ECO:0000313" key="3">
    <source>
        <dbReference type="Proteomes" id="UP000050741"/>
    </source>
</evidence>
<protein>
    <submittedName>
        <fullName evidence="4">Uncharacterized protein</fullName>
    </submittedName>
</protein>
<keyword evidence="1" id="KW-1133">Transmembrane helix</keyword>
<proteinExistence type="predicted"/>
<feature type="signal peptide" evidence="2">
    <location>
        <begin position="1"/>
        <end position="17"/>
    </location>
</feature>
<reference evidence="3" key="2">
    <citation type="submission" date="2014-05" db="EMBL/GenBank/DDBJ databases">
        <title>The genome and life-stage specific transcriptomes of Globodera pallida elucidate key aspects of plant parasitism by a cyst nematode.</title>
        <authorList>
            <person name="Cotton J.A."/>
            <person name="Lilley C.J."/>
            <person name="Jones L.M."/>
            <person name="Kikuchi T."/>
            <person name="Reid A.J."/>
            <person name="Thorpe P."/>
            <person name="Tsai I.J."/>
            <person name="Beasley H."/>
            <person name="Blok V."/>
            <person name="Cock P.J.A."/>
            <person name="Van den Akker S.E."/>
            <person name="Holroyd N."/>
            <person name="Hunt M."/>
            <person name="Mantelin S."/>
            <person name="Naghra H."/>
            <person name="Pain A."/>
            <person name="Palomares-Rius J.E."/>
            <person name="Zarowiecki M."/>
            <person name="Berriman M."/>
            <person name="Jones J.T."/>
            <person name="Urwin P.E."/>
        </authorList>
    </citation>
    <scope>NUCLEOTIDE SEQUENCE [LARGE SCALE GENOMIC DNA]</scope>
    <source>
        <strain evidence="3">Lindley</strain>
    </source>
</reference>
<evidence type="ECO:0000313" key="4">
    <source>
        <dbReference type="WBParaSite" id="GPLIN_001184100"/>
    </source>
</evidence>
<feature type="chain" id="PRO_5008147573" evidence="2">
    <location>
        <begin position="18"/>
        <end position="254"/>
    </location>
</feature>
<reference evidence="4" key="3">
    <citation type="submission" date="2016-06" db="UniProtKB">
        <authorList>
            <consortium name="WormBaseParasite"/>
        </authorList>
    </citation>
    <scope>IDENTIFICATION</scope>
</reference>
<reference evidence="3" key="1">
    <citation type="submission" date="2013-12" db="EMBL/GenBank/DDBJ databases">
        <authorList>
            <person name="Aslett M."/>
        </authorList>
    </citation>
    <scope>NUCLEOTIDE SEQUENCE [LARGE SCALE GENOMIC DNA]</scope>
    <source>
        <strain evidence="3">Lindley</strain>
    </source>
</reference>
<keyword evidence="3" id="KW-1185">Reference proteome</keyword>
<dbReference type="GO" id="GO:0005892">
    <property type="term" value="C:acetylcholine-gated channel complex"/>
    <property type="evidence" value="ECO:0007669"/>
    <property type="project" value="InterPro"/>
</dbReference>
<dbReference type="Pfam" id="PF17175">
    <property type="entry name" value="MOLO1"/>
    <property type="match status" value="1"/>
</dbReference>
<dbReference type="InterPro" id="IPR033438">
    <property type="entry name" value="MOLO1"/>
</dbReference>
<accession>A0A183CG36</accession>
<dbReference type="WBParaSite" id="GPLIN_001184100">
    <property type="protein sequence ID" value="GPLIN_001184100"/>
    <property type="gene ID" value="GPLIN_001184100"/>
</dbReference>
<evidence type="ECO:0000256" key="2">
    <source>
        <dbReference type="SAM" id="SignalP"/>
    </source>
</evidence>
<dbReference type="AlphaFoldDB" id="A0A183CG36"/>
<keyword evidence="2" id="KW-0732">Signal</keyword>
<keyword evidence="1" id="KW-0812">Transmembrane</keyword>
<feature type="transmembrane region" description="Helical" evidence="1">
    <location>
        <begin position="205"/>
        <end position="226"/>
    </location>
</feature>
<dbReference type="Proteomes" id="UP000050741">
    <property type="component" value="Unassembled WGS sequence"/>
</dbReference>
<sequence length="254" mass="28813">MTLIIGCFLIILHFCNAAFASFLVTDYPNPLNKATLWKCGISSVGTLCDPDSLLNDTARQETLELLKQFKDQTDINNNGDGTCKSKGVTIGLAFTRQPITARNARINVTDDLMKNIWKLDTQCNKALMLTLSINPNPVVRFTRYMTTPVFDDELHHMIWTEMHWLRERNYIMWVRLLLDGLRAQIVDRHSMLSSQPQALSQKSCAGYGFVIFCSFIAVLCSVVATLSAPWMWNKCHQHFGHLVGKPVPFPVIFD</sequence>
<keyword evidence="1" id="KW-0472">Membrane</keyword>
<dbReference type="PANTHER" id="PTHR33748">
    <property type="entry name" value="PROTEIN CBG04600"/>
    <property type="match status" value="1"/>
</dbReference>
<organism evidence="3 4">
    <name type="scientific">Globodera pallida</name>
    <name type="common">Potato cyst nematode worm</name>
    <name type="synonym">Heterodera pallida</name>
    <dbReference type="NCBI Taxonomy" id="36090"/>
    <lineage>
        <taxon>Eukaryota</taxon>
        <taxon>Metazoa</taxon>
        <taxon>Ecdysozoa</taxon>
        <taxon>Nematoda</taxon>
        <taxon>Chromadorea</taxon>
        <taxon>Rhabditida</taxon>
        <taxon>Tylenchina</taxon>
        <taxon>Tylenchomorpha</taxon>
        <taxon>Tylenchoidea</taxon>
        <taxon>Heteroderidae</taxon>
        <taxon>Heteroderinae</taxon>
        <taxon>Globodera</taxon>
    </lineage>
</organism>